<evidence type="ECO:0000313" key="2">
    <source>
        <dbReference type="Proteomes" id="UP000234366"/>
    </source>
</evidence>
<accession>A0AAI8HQU5</accession>
<dbReference type="KEGG" id="bsia:CWD84_17725"/>
<proteinExistence type="predicted"/>
<protein>
    <submittedName>
        <fullName evidence="1">Uncharacterized protein</fullName>
    </submittedName>
</protein>
<name>A0AAI8HQU5_9BACI</name>
<keyword evidence="2" id="KW-1185">Reference proteome</keyword>
<organism evidence="1 2">
    <name type="scientific">Bacillus siamensis</name>
    <dbReference type="NCBI Taxonomy" id="659243"/>
    <lineage>
        <taxon>Bacteria</taxon>
        <taxon>Bacillati</taxon>
        <taxon>Bacillota</taxon>
        <taxon>Bacilli</taxon>
        <taxon>Bacillales</taxon>
        <taxon>Bacillaceae</taxon>
        <taxon>Bacillus</taxon>
        <taxon>Bacillus amyloliquefaciens group</taxon>
    </lineage>
</organism>
<reference evidence="1 2" key="1">
    <citation type="submission" date="2017-11" db="EMBL/GenBank/DDBJ databases">
        <title>Genome sequence and genome mining of multiple bioactive secondary metabolites from a deep sea-derived Bacillus siamensis SCSIO 05746.</title>
        <authorList>
            <person name="Pan H.-Q."/>
            <person name="Ju J.-H."/>
        </authorList>
    </citation>
    <scope>NUCLEOTIDE SEQUENCE [LARGE SCALE GENOMIC DNA]</scope>
    <source>
        <strain evidence="1 2">SCSIO 05746</strain>
    </source>
</reference>
<dbReference type="AlphaFoldDB" id="A0AAI8HQU5"/>
<gene>
    <name evidence="1" type="ORF">CWD84_17725</name>
</gene>
<dbReference type="EMBL" id="CP025001">
    <property type="protein sequence ID" value="AUJ78513.1"/>
    <property type="molecule type" value="Genomic_DNA"/>
</dbReference>
<dbReference type="Proteomes" id="UP000234366">
    <property type="component" value="Chromosome"/>
</dbReference>
<evidence type="ECO:0000313" key="1">
    <source>
        <dbReference type="EMBL" id="AUJ78513.1"/>
    </source>
</evidence>
<sequence length="59" mass="7039">MGEGFKISELNPLFLRDFHLLLHSIVIKKKRKHMRTADKRHDWANRKWGISYNAKYAGD</sequence>